<feature type="transmembrane region" description="Helical" evidence="6">
    <location>
        <begin position="240"/>
        <end position="257"/>
    </location>
</feature>
<keyword evidence="6" id="KW-1003">Cell membrane</keyword>
<dbReference type="Pfam" id="PF01925">
    <property type="entry name" value="TauE"/>
    <property type="match status" value="1"/>
</dbReference>
<accession>A0ABT7U9J1</accession>
<reference evidence="8" key="2">
    <citation type="submission" date="2023-06" db="EMBL/GenBank/DDBJ databases">
        <title>Identification and characterization of horizontal gene transfer across gut microbiota members of farm animals based on homology search.</title>
        <authorList>
            <person name="Zeman M."/>
            <person name="Kubasova T."/>
            <person name="Jahodarova E."/>
            <person name="Nykrynova M."/>
            <person name="Rychlik I."/>
        </authorList>
    </citation>
    <scope>NUCLEOTIDE SEQUENCE [LARGE SCALE GENOMIC DNA]</scope>
    <source>
        <strain evidence="8">ET39</strain>
    </source>
</reference>
<comment type="similarity">
    <text evidence="2 6">Belongs to the 4-toluene sulfonate uptake permease (TSUP) (TC 2.A.102) family.</text>
</comment>
<keyword evidence="5 6" id="KW-0472">Membrane</keyword>
<gene>
    <name evidence="7" type="ORF">QUV96_01450</name>
</gene>
<keyword evidence="8" id="KW-1185">Reference proteome</keyword>
<comment type="subcellular location">
    <subcellularLocation>
        <location evidence="6">Cell membrane</location>
        <topology evidence="6">Multi-pass membrane protein</topology>
    </subcellularLocation>
    <subcellularLocation>
        <location evidence="1">Membrane</location>
        <topology evidence="1">Multi-pass membrane protein</topology>
    </subcellularLocation>
</comment>
<dbReference type="InterPro" id="IPR002781">
    <property type="entry name" value="TM_pro_TauE-like"/>
</dbReference>
<dbReference type="PANTHER" id="PTHR43701">
    <property type="entry name" value="MEMBRANE TRANSPORTER PROTEIN MJ0441-RELATED"/>
    <property type="match status" value="1"/>
</dbReference>
<keyword evidence="4 6" id="KW-1133">Transmembrane helix</keyword>
<comment type="caution">
    <text evidence="7">The sequence shown here is derived from an EMBL/GenBank/DDBJ whole genome shotgun (WGS) entry which is preliminary data.</text>
</comment>
<proteinExistence type="inferred from homology"/>
<evidence type="ECO:0000256" key="1">
    <source>
        <dbReference type="ARBA" id="ARBA00004141"/>
    </source>
</evidence>
<organism evidence="7 8">
    <name type="scientific">Amedibacillus dolichus</name>
    <dbReference type="NCBI Taxonomy" id="31971"/>
    <lineage>
        <taxon>Bacteria</taxon>
        <taxon>Bacillati</taxon>
        <taxon>Bacillota</taxon>
        <taxon>Erysipelotrichia</taxon>
        <taxon>Erysipelotrichales</taxon>
        <taxon>Erysipelotrichaceae</taxon>
        <taxon>Amedibacillus</taxon>
    </lineage>
</organism>
<feature type="transmembrane region" description="Helical" evidence="6">
    <location>
        <begin position="138"/>
        <end position="171"/>
    </location>
</feature>
<dbReference type="Proteomes" id="UP001529340">
    <property type="component" value="Unassembled WGS sequence"/>
</dbReference>
<name>A0ABT7U9J1_9FIRM</name>
<evidence type="ECO:0000313" key="7">
    <source>
        <dbReference type="EMBL" id="MDM8156299.1"/>
    </source>
</evidence>
<keyword evidence="3 6" id="KW-0812">Transmembrane</keyword>
<protein>
    <recommendedName>
        <fullName evidence="6">Probable membrane transporter protein</fullName>
    </recommendedName>
</protein>
<feature type="transmembrane region" description="Helical" evidence="6">
    <location>
        <begin position="206"/>
        <end position="228"/>
    </location>
</feature>
<feature type="transmembrane region" description="Helical" evidence="6">
    <location>
        <begin position="107"/>
        <end position="126"/>
    </location>
</feature>
<feature type="transmembrane region" description="Helical" evidence="6">
    <location>
        <begin position="33"/>
        <end position="56"/>
    </location>
</feature>
<evidence type="ECO:0000313" key="8">
    <source>
        <dbReference type="Proteomes" id="UP001529340"/>
    </source>
</evidence>
<dbReference type="InterPro" id="IPR051598">
    <property type="entry name" value="TSUP/Inactive_protease-like"/>
</dbReference>
<feature type="transmembrane region" description="Helical" evidence="6">
    <location>
        <begin position="68"/>
        <end position="87"/>
    </location>
</feature>
<evidence type="ECO:0000256" key="4">
    <source>
        <dbReference type="ARBA" id="ARBA00022989"/>
    </source>
</evidence>
<reference evidence="7 8" key="1">
    <citation type="submission" date="2023-06" db="EMBL/GenBank/DDBJ databases">
        <title>Identification and characterization of horizontal gene transfer across gut microbiota members of farm animals based on homology search.</title>
        <authorList>
            <person name="Schwarzerova J."/>
            <person name="Nykrynova M."/>
            <person name="Jureckova K."/>
            <person name="Cejkova D."/>
            <person name="Rychlik I."/>
        </authorList>
    </citation>
    <scope>NUCLEOTIDE SEQUENCE [LARGE SCALE GENOMIC DNA]</scope>
    <source>
        <strain evidence="7 8">ET39</strain>
    </source>
</reference>
<evidence type="ECO:0000256" key="5">
    <source>
        <dbReference type="ARBA" id="ARBA00023136"/>
    </source>
</evidence>
<dbReference type="RefSeq" id="WP_289606769.1">
    <property type="nucleotide sequence ID" value="NZ_JAUDCG010000004.1"/>
</dbReference>
<evidence type="ECO:0000256" key="2">
    <source>
        <dbReference type="ARBA" id="ARBA00009142"/>
    </source>
</evidence>
<evidence type="ECO:0000256" key="6">
    <source>
        <dbReference type="RuleBase" id="RU363041"/>
    </source>
</evidence>
<reference evidence="7 8" key="3">
    <citation type="submission" date="2023-06" db="EMBL/GenBank/DDBJ databases">
        <authorList>
            <person name="Zeman M."/>
            <person name="Kubasova T."/>
            <person name="Jahodarova E."/>
            <person name="Nykrynova M."/>
            <person name="Rychlik I."/>
        </authorList>
    </citation>
    <scope>NUCLEOTIDE SEQUENCE [LARGE SCALE GENOMIC DNA]</scope>
    <source>
        <strain evidence="7 8">ET39</strain>
    </source>
</reference>
<dbReference type="PANTHER" id="PTHR43701:SF2">
    <property type="entry name" value="MEMBRANE TRANSPORTER PROTEIN YJNA-RELATED"/>
    <property type="match status" value="1"/>
</dbReference>
<sequence length="264" mass="28053">MYAFFFLISFGASIIGAICGIGGGIIIKPVMDAFGALDVSIINFLSGCTVLSMTMYSVIKAKIAKDSVINMKLGTPLAIGAAIGGLIGKELFSYVESLFDTPNTAGAVQAFVLMLITLGTLIYTINKNKVHTLHVTNLLACLIIGFILGGFSSFLGIGGGPINLVVLYFFFTMGTKEAAQNSLYIILFSQITSVGRSLFTTDLSQISIVLLIGMIACGILGGICGRAINKKIDEKTVDKLFIALMIVIIFINIYNTVKYLGILG</sequence>
<feature type="transmembrane region" description="Helical" evidence="6">
    <location>
        <begin position="5"/>
        <end position="27"/>
    </location>
</feature>
<dbReference type="EMBL" id="JAUDCG010000004">
    <property type="protein sequence ID" value="MDM8156299.1"/>
    <property type="molecule type" value="Genomic_DNA"/>
</dbReference>
<evidence type="ECO:0000256" key="3">
    <source>
        <dbReference type="ARBA" id="ARBA00022692"/>
    </source>
</evidence>